<keyword evidence="5" id="KW-1185">Reference proteome</keyword>
<reference evidence="4 5" key="1">
    <citation type="submission" date="2020-12" db="EMBL/GenBank/DDBJ databases">
        <title>Revised draft genomes of Rhodomicrobium vannielii ATCC 17100 and Rhodomicrobium udaipurense JA643.</title>
        <authorList>
            <person name="Conners E.M."/>
            <person name="Davenport E.J."/>
            <person name="Bose A."/>
        </authorList>
    </citation>
    <scope>NUCLEOTIDE SEQUENCE [LARGE SCALE GENOMIC DNA]</scope>
    <source>
        <strain evidence="4 5">JA643</strain>
    </source>
</reference>
<evidence type="ECO:0000313" key="5">
    <source>
        <dbReference type="Proteomes" id="UP000623250"/>
    </source>
</evidence>
<name>A0A8I1KGT2_9HYPH</name>
<accession>A0A8I1KGT2</accession>
<organism evidence="4 5">
    <name type="scientific">Rhodomicrobium udaipurense</name>
    <dbReference type="NCBI Taxonomy" id="1202716"/>
    <lineage>
        <taxon>Bacteria</taxon>
        <taxon>Pseudomonadati</taxon>
        <taxon>Pseudomonadota</taxon>
        <taxon>Alphaproteobacteria</taxon>
        <taxon>Hyphomicrobiales</taxon>
        <taxon>Hyphomicrobiaceae</taxon>
        <taxon>Rhodomicrobium</taxon>
    </lineage>
</organism>
<evidence type="ECO:0000313" key="4">
    <source>
        <dbReference type="EMBL" id="MBJ7543055.1"/>
    </source>
</evidence>
<evidence type="ECO:0000259" key="3">
    <source>
        <dbReference type="Pfam" id="PF06155"/>
    </source>
</evidence>
<dbReference type="GO" id="GO:0046872">
    <property type="term" value="F:metal ion binding"/>
    <property type="evidence" value="ECO:0007669"/>
    <property type="project" value="UniProtKB-KW"/>
</dbReference>
<keyword evidence="2" id="KW-0408">Iron</keyword>
<dbReference type="Pfam" id="PF06155">
    <property type="entry name" value="GBBH-like_N"/>
    <property type="match status" value="1"/>
</dbReference>
<protein>
    <submittedName>
        <fullName evidence="4">DUF971 domain-containing protein</fullName>
    </submittedName>
</protein>
<dbReference type="RefSeq" id="WP_037234770.1">
    <property type="nucleotide sequence ID" value="NZ_JAEMUK010000011.1"/>
</dbReference>
<dbReference type="EMBL" id="JAEMUK010000011">
    <property type="protein sequence ID" value="MBJ7543055.1"/>
    <property type="molecule type" value="Genomic_DNA"/>
</dbReference>
<dbReference type="AlphaFoldDB" id="A0A8I1KGT2"/>
<dbReference type="PANTHER" id="PTHR35303">
    <property type="entry name" value="OS02G0197800 PROTEIN"/>
    <property type="match status" value="1"/>
</dbReference>
<dbReference type="InterPro" id="IPR038492">
    <property type="entry name" value="GBBH-like_N_sf"/>
</dbReference>
<keyword evidence="1" id="KW-0479">Metal-binding</keyword>
<dbReference type="Proteomes" id="UP000623250">
    <property type="component" value="Unassembled WGS sequence"/>
</dbReference>
<feature type="domain" description="Gamma-butyrobetaine hydroxylase-like N-terminal" evidence="3">
    <location>
        <begin position="15"/>
        <end position="97"/>
    </location>
</feature>
<dbReference type="PANTHER" id="PTHR35303:SF5">
    <property type="entry name" value="OS02G0197800 PROTEIN"/>
    <property type="match status" value="1"/>
</dbReference>
<dbReference type="Gene3D" id="3.30.2020.30">
    <property type="match status" value="1"/>
</dbReference>
<gene>
    <name evidence="4" type="ORF">JDN41_05730</name>
</gene>
<proteinExistence type="predicted"/>
<comment type="caution">
    <text evidence="4">The sequence shown here is derived from an EMBL/GenBank/DDBJ whole genome shotgun (WGS) entry which is preliminary data.</text>
</comment>
<dbReference type="InterPro" id="IPR010376">
    <property type="entry name" value="GBBH-like_N"/>
</dbReference>
<evidence type="ECO:0000256" key="2">
    <source>
        <dbReference type="ARBA" id="ARBA00023004"/>
    </source>
</evidence>
<evidence type="ECO:0000256" key="1">
    <source>
        <dbReference type="ARBA" id="ARBA00022723"/>
    </source>
</evidence>
<sequence>MLQASGEGPVPTELRLSADKTTLRISFVDGLDAEFPAELLRVESPSAEVQGHSPSERKLVPGKRLVTILSIEPVGNYAVRLVFSDGHHTGIYSWVYFHELARNKDVVWRAYLDRLQAASLSRDLV</sequence>